<evidence type="ECO:0000256" key="17">
    <source>
        <dbReference type="SAM" id="MobiDB-lite"/>
    </source>
</evidence>
<dbReference type="HOGENOM" id="CLU_062244_0_0_1"/>
<comment type="subcellular location">
    <subcellularLocation>
        <location evidence="2">Cytoplasm</location>
        <location evidence="2">Cytoskeleton</location>
    </subcellularLocation>
    <subcellularLocation>
        <location evidence="1">Cytoplasm</location>
        <location evidence="1">Myofibril</location>
        <location evidence="1">Sarcomere</location>
    </subcellularLocation>
</comment>
<sequence>MPRHLKKVTVSQGMQCRAEMLGIVSRAVKRPVYLKTDNPFIQQPDLPPREQIPALLPWLPTEGNTMVNQETKTMKPAQRAVRKIRTASLVSSLTKGWQQWACEHSTKQAQEPSGWVPNTEKDDQEHQITKFAEQTKPTVVAPRTDPTDVPTNDHGDALIKTKTVTKSFSSKAQERGNDICSLTERYEKDPSSLIQSKYDDSRVDKILQGNISPTRRRKCSNLVSQLTKGWKEMEEVDEEQGTVLSPTPKLKECRSESLETEDSGYSEGDGEGKSQADSKKEPPTEHKEDAARIKRSYSSRNNKATGELDNINKAYKRHGPVNNIKGKWEKWSNQHALTQKLNPFSEEFDHEFAMSRRLHKGDKGYGHPEEGTKTAERAMRAEAHIHREMKDLCFIISTMSKPGKDGKVRVTFGELFDRYVRISDKVVGILLRARKHDMVDFPGEMLWQGRDDHVIITLL</sequence>
<organism evidence="19">
    <name type="scientific">Xenopus tropicalis</name>
    <name type="common">Western clawed frog</name>
    <name type="synonym">Silurana tropicalis</name>
    <dbReference type="NCBI Taxonomy" id="8364"/>
    <lineage>
        <taxon>Eukaryota</taxon>
        <taxon>Metazoa</taxon>
        <taxon>Chordata</taxon>
        <taxon>Craniata</taxon>
        <taxon>Vertebrata</taxon>
        <taxon>Euteleostomi</taxon>
        <taxon>Amphibia</taxon>
        <taxon>Batrachia</taxon>
        <taxon>Anura</taxon>
        <taxon>Pipoidea</taxon>
        <taxon>Pipidae</taxon>
        <taxon>Xenopodinae</taxon>
        <taxon>Xenopus</taxon>
        <taxon>Silurana</taxon>
    </lineage>
</organism>
<dbReference type="Ensembl" id="ENSXETT00000014228">
    <property type="protein sequence ID" value="ENSXETP00000014228"/>
    <property type="gene ID" value="ENSXETG00000006498"/>
</dbReference>
<keyword evidence="5" id="KW-0597">Phosphoprotein</keyword>
<dbReference type="FunFam" id="1.10.10.1540:FF:000001">
    <property type="entry name" value="Actin-binding Rho-activating protein a"/>
    <property type="match status" value="1"/>
</dbReference>
<keyword evidence="9" id="KW-0010">Activator</keyword>
<feature type="region of interest" description="Disordered" evidence="17">
    <location>
        <begin position="232"/>
        <end position="305"/>
    </location>
</feature>
<feature type="compositionally biased region" description="Basic and acidic residues" evidence="17">
    <location>
        <begin position="270"/>
        <end position="292"/>
    </location>
</feature>
<keyword evidence="6" id="KW-0653">Protein transport</keyword>
<comment type="function">
    <text evidence="13">Acts as an activator of serum response factor (SRF)-dependent transcription possibly by inducing nuclear translocation of MKL1 or MKL2 and through a mechanism requiring Rho-actin signaling.</text>
</comment>
<accession>F6VMP6</accession>
<comment type="subunit">
    <text evidence="14">Binds F-actin and ABLIM1, ABLIM2 and ABLIM3. Interaction with ABLIM2 and ABLIM3 enhances activity.</text>
</comment>
<evidence type="ECO:0000256" key="3">
    <source>
        <dbReference type="ARBA" id="ARBA00022448"/>
    </source>
</evidence>
<dbReference type="Pfam" id="PF14705">
    <property type="entry name" value="Costars"/>
    <property type="match status" value="1"/>
</dbReference>
<evidence type="ECO:0000313" key="19">
    <source>
        <dbReference type="Ensembl" id="ENSXETP00000014228"/>
    </source>
</evidence>
<dbReference type="FunCoup" id="F6VMP6">
    <property type="interactions" value="64"/>
</dbReference>
<evidence type="ECO:0000259" key="18">
    <source>
        <dbReference type="SMART" id="SM01283"/>
    </source>
</evidence>
<dbReference type="PANTHER" id="PTHR22739">
    <property type="entry name" value="STRIATED MUSCLE ACTIVATOR OF RHO-DEPENDENT SIGNALING-RELATED"/>
    <property type="match status" value="1"/>
</dbReference>
<keyword evidence="8" id="KW-0805">Transcription regulation</keyword>
<evidence type="ECO:0000256" key="16">
    <source>
        <dbReference type="ARBA" id="ARBA00076363"/>
    </source>
</evidence>
<evidence type="ECO:0000256" key="5">
    <source>
        <dbReference type="ARBA" id="ARBA00022553"/>
    </source>
</evidence>
<keyword evidence="3" id="KW-0813">Transport</keyword>
<dbReference type="InParanoid" id="F6VMP6"/>
<evidence type="ECO:0000256" key="14">
    <source>
        <dbReference type="ARBA" id="ARBA00063019"/>
    </source>
</evidence>
<evidence type="ECO:0000256" key="12">
    <source>
        <dbReference type="ARBA" id="ARBA00023212"/>
    </source>
</evidence>
<proteinExistence type="predicted"/>
<dbReference type="Xenbase" id="XB-GENE-948438">
    <property type="gene designation" value="abra"/>
</dbReference>
<reference evidence="19" key="2">
    <citation type="submission" date="2011-06" db="UniProtKB">
        <authorList>
            <consortium name="Ensembl"/>
        </authorList>
    </citation>
    <scope>IDENTIFICATION</scope>
</reference>
<dbReference type="InterPro" id="IPR027817">
    <property type="entry name" value="Costars_dom"/>
</dbReference>
<dbReference type="GO" id="GO:0030017">
    <property type="term" value="C:sarcomere"/>
    <property type="evidence" value="ECO:0007669"/>
    <property type="project" value="UniProtKB-SubCell"/>
</dbReference>
<evidence type="ECO:0000256" key="15">
    <source>
        <dbReference type="ARBA" id="ARBA00073502"/>
    </source>
</evidence>
<dbReference type="eggNOG" id="KOG3376">
    <property type="taxonomic scope" value="Eukaryota"/>
</dbReference>
<protein>
    <recommendedName>
        <fullName evidence="15">Actin-binding Rho-activating protein</fullName>
    </recommendedName>
    <alternativeName>
        <fullName evidence="16">Striated muscle activator of Rho-dependent signaling</fullName>
    </alternativeName>
</protein>
<keyword evidence="10" id="KW-0804">Transcription</keyword>
<evidence type="ECO:0000256" key="7">
    <source>
        <dbReference type="ARBA" id="ARBA00023010"/>
    </source>
</evidence>
<keyword evidence="7" id="KW-0811">Translocation</keyword>
<evidence type="ECO:0000256" key="10">
    <source>
        <dbReference type="ARBA" id="ARBA00023163"/>
    </source>
</evidence>
<evidence type="ECO:0000256" key="11">
    <source>
        <dbReference type="ARBA" id="ARBA00023203"/>
    </source>
</evidence>
<reference evidence="19" key="1">
    <citation type="journal article" date="2010" name="Science">
        <title>The genome of the Western clawed frog Xenopus tropicalis.</title>
        <authorList>
            <person name="Hellsten U."/>
            <person name="Harland R.M."/>
            <person name="Gilchrist M.J."/>
            <person name="Hendrix D."/>
            <person name="Jurka J."/>
            <person name="Kapitonov V."/>
            <person name="Ovcharenko I."/>
            <person name="Putnam N.H."/>
            <person name="Shu S."/>
            <person name="Taher L."/>
            <person name="Blitz I.L."/>
            <person name="Blumberg B."/>
            <person name="Dichmann D.S."/>
            <person name="Dubchak I."/>
            <person name="Amaya E."/>
            <person name="Detter J.C."/>
            <person name="Fletcher R."/>
            <person name="Gerhard D.S."/>
            <person name="Goodstein D."/>
            <person name="Graves T."/>
            <person name="Grigoriev I.V."/>
            <person name="Grimwood J."/>
            <person name="Kawashima T."/>
            <person name="Lindquist E."/>
            <person name="Lucas S.M."/>
            <person name="Mead P.E."/>
            <person name="Mitros T."/>
            <person name="Ogino H."/>
            <person name="Ohta Y."/>
            <person name="Poliakov A.V."/>
            <person name="Pollet N."/>
            <person name="Robert J."/>
            <person name="Salamov A."/>
            <person name="Sater A.K."/>
            <person name="Schmutz J."/>
            <person name="Terry A."/>
            <person name="Vize P.D."/>
            <person name="Warren W.C."/>
            <person name="Wells D."/>
            <person name="Wills A."/>
            <person name="Wilson R.K."/>
            <person name="Zimmerman L.B."/>
            <person name="Zorn A.M."/>
            <person name="Grainger R."/>
            <person name="Grammer T."/>
            <person name="Khokha M.K."/>
            <person name="Richardson P.M."/>
            <person name="Rokhsar D.S."/>
        </authorList>
    </citation>
    <scope>NUCLEOTIDE SEQUENCE [LARGE SCALE GENOMIC DNA]</scope>
    <source>
        <strain evidence="19">Nigerian</strain>
    </source>
</reference>
<gene>
    <name evidence="19" type="primary">abra</name>
</gene>
<dbReference type="GO" id="GO:0005856">
    <property type="term" value="C:cytoskeleton"/>
    <property type="evidence" value="ECO:0007669"/>
    <property type="project" value="UniProtKB-SubCell"/>
</dbReference>
<keyword evidence="12" id="KW-0206">Cytoskeleton</keyword>
<dbReference type="SMART" id="SM01283">
    <property type="entry name" value="Costars"/>
    <property type="match status" value="1"/>
</dbReference>
<feature type="domain" description="Costars" evidence="18">
    <location>
        <begin position="383"/>
        <end position="459"/>
    </location>
</feature>
<evidence type="ECO:0000256" key="2">
    <source>
        <dbReference type="ARBA" id="ARBA00004245"/>
    </source>
</evidence>
<dbReference type="Gene3D" id="1.10.10.1540">
    <property type="entry name" value="Costar domain"/>
    <property type="match status" value="1"/>
</dbReference>
<keyword evidence="4" id="KW-0963">Cytoplasm</keyword>
<evidence type="ECO:0000256" key="13">
    <source>
        <dbReference type="ARBA" id="ARBA00059783"/>
    </source>
</evidence>
<dbReference type="GO" id="GO:0003779">
    <property type="term" value="F:actin binding"/>
    <property type="evidence" value="ECO:0007669"/>
    <property type="project" value="UniProtKB-KW"/>
</dbReference>
<dbReference type="GO" id="GO:0015031">
    <property type="term" value="P:protein transport"/>
    <property type="evidence" value="ECO:0007669"/>
    <property type="project" value="UniProtKB-KW"/>
</dbReference>
<keyword evidence="11" id="KW-0009">Actin-binding</keyword>
<evidence type="ECO:0000256" key="8">
    <source>
        <dbReference type="ARBA" id="ARBA00023015"/>
    </source>
</evidence>
<evidence type="ECO:0000256" key="6">
    <source>
        <dbReference type="ARBA" id="ARBA00022927"/>
    </source>
</evidence>
<dbReference type="AlphaFoldDB" id="F6VMP6"/>
<dbReference type="InterPro" id="IPR038095">
    <property type="entry name" value="Costars_sf"/>
</dbReference>
<name>F6VMP6_XENTR</name>
<dbReference type="GeneTree" id="ENSGT00390000015984"/>
<evidence type="ECO:0000256" key="9">
    <source>
        <dbReference type="ARBA" id="ARBA00023159"/>
    </source>
</evidence>
<dbReference type="GO" id="GO:0035025">
    <property type="term" value="P:positive regulation of Rho protein signal transduction"/>
    <property type="evidence" value="ECO:0007669"/>
    <property type="project" value="InterPro"/>
</dbReference>
<evidence type="ECO:0000256" key="1">
    <source>
        <dbReference type="ARBA" id="ARBA00004204"/>
    </source>
</evidence>
<dbReference type="PANTHER" id="PTHR22739:SF20">
    <property type="entry name" value="ACTIN-BINDING RHO-ACTIVATING PROTEIN"/>
    <property type="match status" value="1"/>
</dbReference>
<dbReference type="InterPro" id="IPR026111">
    <property type="entry name" value="Abra"/>
</dbReference>
<evidence type="ECO:0000256" key="4">
    <source>
        <dbReference type="ARBA" id="ARBA00022490"/>
    </source>
</evidence>
<dbReference type="Bgee" id="ENSXETG00000006498">
    <property type="expression patterns" value="Expressed in skeletal muscle tissue and 5 other cell types or tissues"/>
</dbReference>